<keyword evidence="10 14" id="KW-0503">Monooxygenase</keyword>
<sequence>MSVPASAMEWKDNKRALWLLGVIIVGLPIYAFTGYALTGWGVFWWAGPVLVYAVIPALDWLVGTDTENPPEERVASLSRERWYRWAIYLAVPVQYLSFVWGTYLAVTHDLAWYEWLGLLLTVGGVSGGAINIAHELGHATDPVDRWLAKIALAPVVYGHFYVEHNRGHHVRVATPEDPASARFGETFWEFLPRCVAGSVASAWRIEKRRLERQGKPVWHWSNDNLQSWAISAVIFGAMTIWLGWAALPFMLLQAAYGGSLLEVVNYLEHYGLRRSQREDGSYERCRPEHSWNSNHVVTNLFLYHLQRHSDHHANPTRPYQALRHFDEAPQLPSGYASMILLAYLPPLWFRVMDRKVVAHYKGDMRRANIQPRLRERVLARYGSALDAKVDTGVSTQTSQA</sequence>
<accession>I7ZII6</accession>
<evidence type="ECO:0000256" key="12">
    <source>
        <dbReference type="SAM" id="Phobius"/>
    </source>
</evidence>
<comment type="similarity">
    <text evidence="2">Belongs to the fatty acid desaturase type 1 family. AlkB subfamily.</text>
</comment>
<dbReference type="CDD" id="cd03512">
    <property type="entry name" value="Alkane-hydroxylase"/>
    <property type="match status" value="1"/>
</dbReference>
<evidence type="ECO:0000256" key="9">
    <source>
        <dbReference type="ARBA" id="ARBA00023004"/>
    </source>
</evidence>
<dbReference type="GO" id="GO:0004497">
    <property type="term" value="F:monooxygenase activity"/>
    <property type="evidence" value="ECO:0007669"/>
    <property type="project" value="UniProtKB-KW"/>
</dbReference>
<dbReference type="PATRIC" id="fig|1172194.4.peg.1817"/>
<dbReference type="EMBL" id="AKGD01000001">
    <property type="protein sequence ID" value="EIT71739.1"/>
    <property type="molecule type" value="Genomic_DNA"/>
</dbReference>
<keyword evidence="7 12" id="KW-1133">Transmembrane helix</keyword>
<feature type="transmembrane region" description="Helical" evidence="12">
    <location>
        <begin position="43"/>
        <end position="62"/>
    </location>
</feature>
<keyword evidence="4" id="KW-0997">Cell inner membrane</keyword>
<dbReference type="PANTHER" id="PTHR38674">
    <property type="entry name" value="ALKANE 1-MONOOXYGENASE 1"/>
    <property type="match status" value="1"/>
</dbReference>
<evidence type="ECO:0000256" key="6">
    <source>
        <dbReference type="ARBA" id="ARBA00022723"/>
    </source>
</evidence>
<evidence type="ECO:0000256" key="11">
    <source>
        <dbReference type="ARBA" id="ARBA00023136"/>
    </source>
</evidence>
<dbReference type="STRING" id="1172194.WQQ_18760"/>
<evidence type="ECO:0000256" key="8">
    <source>
        <dbReference type="ARBA" id="ARBA00023002"/>
    </source>
</evidence>
<evidence type="ECO:0000256" key="4">
    <source>
        <dbReference type="ARBA" id="ARBA00022519"/>
    </source>
</evidence>
<evidence type="ECO:0000256" key="3">
    <source>
        <dbReference type="ARBA" id="ARBA00022475"/>
    </source>
</evidence>
<keyword evidence="3" id="KW-1003">Cell membrane</keyword>
<evidence type="ECO:0000256" key="7">
    <source>
        <dbReference type="ARBA" id="ARBA00022989"/>
    </source>
</evidence>
<evidence type="ECO:0000313" key="15">
    <source>
        <dbReference type="Proteomes" id="UP000003704"/>
    </source>
</evidence>
<evidence type="ECO:0000256" key="1">
    <source>
        <dbReference type="ARBA" id="ARBA00004429"/>
    </source>
</evidence>
<evidence type="ECO:0000256" key="10">
    <source>
        <dbReference type="ARBA" id="ARBA00023033"/>
    </source>
</evidence>
<dbReference type="OrthoDB" id="4759734at2"/>
<feature type="transmembrane region" description="Helical" evidence="12">
    <location>
        <begin position="16"/>
        <end position="37"/>
    </location>
</feature>
<dbReference type="Pfam" id="PF00487">
    <property type="entry name" value="FA_desaturase"/>
    <property type="match status" value="1"/>
</dbReference>
<dbReference type="InterPro" id="IPR033885">
    <property type="entry name" value="AlkB/XylM"/>
</dbReference>
<name>I7ZII6_9GAMM</name>
<evidence type="ECO:0000259" key="13">
    <source>
        <dbReference type="Pfam" id="PF00487"/>
    </source>
</evidence>
<proteinExistence type="inferred from homology"/>
<gene>
    <name evidence="14" type="ORF">WQQ_18760</name>
</gene>
<keyword evidence="11 12" id="KW-0472">Membrane</keyword>
<dbReference type="GO" id="GO:0046872">
    <property type="term" value="F:metal ion binding"/>
    <property type="evidence" value="ECO:0007669"/>
    <property type="project" value="UniProtKB-KW"/>
</dbReference>
<organism evidence="14 15">
    <name type="scientific">Hydrocarboniphaga effusa AP103</name>
    <dbReference type="NCBI Taxonomy" id="1172194"/>
    <lineage>
        <taxon>Bacteria</taxon>
        <taxon>Pseudomonadati</taxon>
        <taxon>Pseudomonadota</taxon>
        <taxon>Gammaproteobacteria</taxon>
        <taxon>Nevskiales</taxon>
        <taxon>Nevskiaceae</taxon>
        <taxon>Hydrocarboniphaga</taxon>
    </lineage>
</organism>
<keyword evidence="9" id="KW-0408">Iron</keyword>
<dbReference type="AlphaFoldDB" id="I7ZII6"/>
<feature type="transmembrane region" description="Helical" evidence="12">
    <location>
        <begin position="112"/>
        <end position="134"/>
    </location>
</feature>
<dbReference type="InterPro" id="IPR005804">
    <property type="entry name" value="FA_desaturase_dom"/>
</dbReference>
<keyword evidence="5 12" id="KW-0812">Transmembrane</keyword>
<keyword evidence="6" id="KW-0479">Metal-binding</keyword>
<comment type="caution">
    <text evidence="14">The sequence shown here is derived from an EMBL/GenBank/DDBJ whole genome shotgun (WGS) entry which is preliminary data.</text>
</comment>
<feature type="transmembrane region" description="Helical" evidence="12">
    <location>
        <begin position="82"/>
        <end position="106"/>
    </location>
</feature>
<dbReference type="Proteomes" id="UP000003704">
    <property type="component" value="Unassembled WGS sequence"/>
</dbReference>
<keyword evidence="15" id="KW-1185">Reference proteome</keyword>
<dbReference type="RefSeq" id="WP_007184825.1">
    <property type="nucleotide sequence ID" value="NZ_AKGD01000001.1"/>
</dbReference>
<keyword evidence="8" id="KW-0560">Oxidoreductase</keyword>
<evidence type="ECO:0000313" key="14">
    <source>
        <dbReference type="EMBL" id="EIT71739.1"/>
    </source>
</evidence>
<reference evidence="14 15" key="1">
    <citation type="journal article" date="2012" name="J. Bacteriol.">
        <title>Genome Sequence of n-Alkane-Degrading Hydrocarboniphaga effusa Strain AP103T (ATCC BAA-332T).</title>
        <authorList>
            <person name="Chang H.K."/>
            <person name="Zylstra G.J."/>
            <person name="Chae J.C."/>
        </authorList>
    </citation>
    <scope>NUCLEOTIDE SEQUENCE [LARGE SCALE GENOMIC DNA]</scope>
    <source>
        <strain evidence="14 15">AP103</strain>
    </source>
</reference>
<dbReference type="GO" id="GO:0006629">
    <property type="term" value="P:lipid metabolic process"/>
    <property type="evidence" value="ECO:0007669"/>
    <property type="project" value="InterPro"/>
</dbReference>
<feature type="domain" description="Fatty acid desaturase" evidence="13">
    <location>
        <begin position="115"/>
        <end position="339"/>
    </location>
</feature>
<dbReference type="GO" id="GO:0005886">
    <property type="term" value="C:plasma membrane"/>
    <property type="evidence" value="ECO:0007669"/>
    <property type="project" value="UniProtKB-SubCell"/>
</dbReference>
<evidence type="ECO:0000256" key="2">
    <source>
        <dbReference type="ARBA" id="ARBA00010823"/>
    </source>
</evidence>
<feature type="transmembrane region" description="Helical" evidence="12">
    <location>
        <begin position="228"/>
        <end position="252"/>
    </location>
</feature>
<protein>
    <submittedName>
        <fullName evidence="14">Alkane 1-monooxygenase</fullName>
    </submittedName>
</protein>
<evidence type="ECO:0000256" key="5">
    <source>
        <dbReference type="ARBA" id="ARBA00022692"/>
    </source>
</evidence>
<dbReference type="PANTHER" id="PTHR38674:SF1">
    <property type="entry name" value="ALKANE 1-MONOOXYGENASE 1"/>
    <property type="match status" value="1"/>
</dbReference>
<comment type="subcellular location">
    <subcellularLocation>
        <location evidence="1">Cell inner membrane</location>
        <topology evidence="1">Multi-pass membrane protein</topology>
    </subcellularLocation>
</comment>